<dbReference type="InterPro" id="IPR036388">
    <property type="entry name" value="WH-like_DNA-bd_sf"/>
</dbReference>
<feature type="domain" description="Transcription regulator TrmB N-terminal" evidence="1">
    <location>
        <begin position="11"/>
        <end position="74"/>
    </location>
</feature>
<evidence type="ECO:0000313" key="3">
    <source>
        <dbReference type="Proteomes" id="UP000176493"/>
    </source>
</evidence>
<evidence type="ECO:0000259" key="1">
    <source>
        <dbReference type="Pfam" id="PF01978"/>
    </source>
</evidence>
<dbReference type="EMBL" id="MHRJ01000015">
    <property type="protein sequence ID" value="OHA23142.1"/>
    <property type="molecule type" value="Genomic_DNA"/>
</dbReference>
<dbReference type="AlphaFoldDB" id="A0A1G2MJH6"/>
<proteinExistence type="predicted"/>
<dbReference type="PANTHER" id="PTHR34293">
    <property type="entry name" value="HTH-TYPE TRANSCRIPTIONAL REGULATOR TRMBL2"/>
    <property type="match status" value="1"/>
</dbReference>
<protein>
    <recommendedName>
        <fullName evidence="1">Transcription regulator TrmB N-terminal domain-containing protein</fullName>
    </recommendedName>
</protein>
<name>A0A1G2MJH6_9BACT</name>
<dbReference type="Proteomes" id="UP000176493">
    <property type="component" value="Unassembled WGS sequence"/>
</dbReference>
<evidence type="ECO:0000313" key="2">
    <source>
        <dbReference type="EMBL" id="OHA23142.1"/>
    </source>
</evidence>
<dbReference type="PANTHER" id="PTHR34293:SF1">
    <property type="entry name" value="HTH-TYPE TRANSCRIPTIONAL REGULATOR TRMBL2"/>
    <property type="match status" value="1"/>
</dbReference>
<organism evidence="2 3">
    <name type="scientific">Candidatus Taylorbacteria bacterium RIFCSPHIGHO2_02_49_25</name>
    <dbReference type="NCBI Taxonomy" id="1802305"/>
    <lineage>
        <taxon>Bacteria</taxon>
        <taxon>Candidatus Tayloriibacteriota</taxon>
    </lineage>
</organism>
<comment type="caution">
    <text evidence="2">The sequence shown here is derived from an EMBL/GenBank/DDBJ whole genome shotgun (WGS) entry which is preliminary data.</text>
</comment>
<dbReference type="Pfam" id="PF01978">
    <property type="entry name" value="TrmB"/>
    <property type="match status" value="1"/>
</dbReference>
<reference evidence="2 3" key="1">
    <citation type="journal article" date="2016" name="Nat. Commun.">
        <title>Thousands of microbial genomes shed light on interconnected biogeochemical processes in an aquifer system.</title>
        <authorList>
            <person name="Anantharaman K."/>
            <person name="Brown C.T."/>
            <person name="Hug L.A."/>
            <person name="Sharon I."/>
            <person name="Castelle C.J."/>
            <person name="Probst A.J."/>
            <person name="Thomas B.C."/>
            <person name="Singh A."/>
            <person name="Wilkins M.J."/>
            <person name="Karaoz U."/>
            <person name="Brodie E.L."/>
            <person name="Williams K.H."/>
            <person name="Hubbard S.S."/>
            <person name="Banfield J.F."/>
        </authorList>
    </citation>
    <scope>NUCLEOTIDE SEQUENCE [LARGE SCALE GENOMIC DNA]</scope>
</reference>
<accession>A0A1G2MJH6</accession>
<dbReference type="Gene3D" id="1.10.10.10">
    <property type="entry name" value="Winged helix-like DNA-binding domain superfamily/Winged helix DNA-binding domain"/>
    <property type="match status" value="1"/>
</dbReference>
<dbReference type="InterPro" id="IPR036390">
    <property type="entry name" value="WH_DNA-bd_sf"/>
</dbReference>
<gene>
    <name evidence="2" type="ORF">A2W52_00220</name>
</gene>
<sequence length="254" mass="29111">MTELNEKSLVACGLSLEQAKIYLSLLENGMAPAKRISLKTGIGRPFTYKILERLIELELVEKRENIGKVTFFAPRHPKQLKELADRRKVELEQSSLGLRTAFGLLVSQFNALQDKPNIRFYEGEEGIKEVYGDILKTGTDIMIITSPIHEGRQEVLHLIKEQVKKQAEQNIKTRAITPHHEGKIAALPVEEDEKHLITRKIVPTEKLNIPVQIIVYGDKVAITNFKESLITVLVESKYIAETFRIMFEYMWERS</sequence>
<dbReference type="InterPro" id="IPR051797">
    <property type="entry name" value="TrmB-like"/>
</dbReference>
<dbReference type="InterPro" id="IPR002831">
    <property type="entry name" value="Tscrpt_reg_TrmB_N"/>
</dbReference>
<dbReference type="SUPFAM" id="SSF46785">
    <property type="entry name" value="Winged helix' DNA-binding domain"/>
    <property type="match status" value="1"/>
</dbReference>